<sequence length="141" mass="15424">MVSTETNTKKETINSQDMIIQSQDREVAVGKEGVNAEGLNCNTNDTISNKYDIFPFGPWMLVKRPPRIKSKQVLTVNVSLPSTSEINRAFTQNEGLIDVHQLPKPPDLAANSKNNINQNASMEVDGLDTVTLVEGNPGSVN</sequence>
<dbReference type="EMBL" id="JAYWIO010000005">
    <property type="protein sequence ID" value="KAK7261543.1"/>
    <property type="molecule type" value="Genomic_DNA"/>
</dbReference>
<proteinExistence type="predicted"/>
<dbReference type="Proteomes" id="UP001372338">
    <property type="component" value="Unassembled WGS sequence"/>
</dbReference>
<gene>
    <name evidence="1" type="ORF">RIF29_27857</name>
</gene>
<keyword evidence="2" id="KW-1185">Reference proteome</keyword>
<reference evidence="1 2" key="1">
    <citation type="submission" date="2024-01" db="EMBL/GenBank/DDBJ databases">
        <title>The genomes of 5 underutilized Papilionoideae crops provide insights into root nodulation and disease resistanc.</title>
        <authorList>
            <person name="Yuan L."/>
        </authorList>
    </citation>
    <scope>NUCLEOTIDE SEQUENCE [LARGE SCALE GENOMIC DNA]</scope>
    <source>
        <strain evidence="1">ZHUSHIDOU_FW_LH</strain>
        <tissue evidence="1">Leaf</tissue>
    </source>
</reference>
<organism evidence="1 2">
    <name type="scientific">Crotalaria pallida</name>
    <name type="common">Smooth rattlebox</name>
    <name type="synonym">Crotalaria striata</name>
    <dbReference type="NCBI Taxonomy" id="3830"/>
    <lineage>
        <taxon>Eukaryota</taxon>
        <taxon>Viridiplantae</taxon>
        <taxon>Streptophyta</taxon>
        <taxon>Embryophyta</taxon>
        <taxon>Tracheophyta</taxon>
        <taxon>Spermatophyta</taxon>
        <taxon>Magnoliopsida</taxon>
        <taxon>eudicotyledons</taxon>
        <taxon>Gunneridae</taxon>
        <taxon>Pentapetalae</taxon>
        <taxon>rosids</taxon>
        <taxon>fabids</taxon>
        <taxon>Fabales</taxon>
        <taxon>Fabaceae</taxon>
        <taxon>Papilionoideae</taxon>
        <taxon>50 kb inversion clade</taxon>
        <taxon>genistoids sensu lato</taxon>
        <taxon>core genistoids</taxon>
        <taxon>Crotalarieae</taxon>
        <taxon>Crotalaria</taxon>
    </lineage>
</organism>
<comment type="caution">
    <text evidence="1">The sequence shown here is derived from an EMBL/GenBank/DDBJ whole genome shotgun (WGS) entry which is preliminary data.</text>
</comment>
<dbReference type="AlphaFoldDB" id="A0AAN9EX94"/>
<evidence type="ECO:0000313" key="1">
    <source>
        <dbReference type="EMBL" id="KAK7261543.1"/>
    </source>
</evidence>
<evidence type="ECO:0000313" key="2">
    <source>
        <dbReference type="Proteomes" id="UP001372338"/>
    </source>
</evidence>
<name>A0AAN9EX94_CROPI</name>
<protein>
    <submittedName>
        <fullName evidence="1">Uncharacterized protein</fullName>
    </submittedName>
</protein>
<accession>A0AAN9EX94</accession>